<name>A0A142BWA3_9BACT</name>
<sequence length="108" mass="12649">MLVNLVGLAYIAYHIAYVLRIKVIVEDDGIWFYRGVFPWQGGWYMFPADQFVSAYFINDFFGYITKSYKVFFHSKRHDVSQTGLASLPRIKDGKELVTDCDNLFNKFN</sequence>
<proteinExistence type="predicted"/>
<evidence type="ECO:0000313" key="1">
    <source>
        <dbReference type="EMBL" id="AMP42391.1"/>
    </source>
</evidence>
<reference evidence="1" key="1">
    <citation type="journal article" date="2016" name="Appl. Environ. Microbiol.">
        <title>Diversity of the Tetracycline Mobilome within a Chinese Pig Manure Sample.</title>
        <authorList>
            <person name="Leclercq S.O."/>
            <person name="Wang C."/>
            <person name="Zhu Y."/>
            <person name="Wu H."/>
            <person name="Du X."/>
            <person name="Liu Z."/>
            <person name="Feng J."/>
        </authorList>
    </citation>
    <scope>NUCLEOTIDE SEQUENCE</scope>
</reference>
<reference evidence="1" key="2">
    <citation type="submission" date="2016-02" db="EMBL/GenBank/DDBJ databases">
        <authorList>
            <person name="Wen L."/>
            <person name="He K."/>
            <person name="Yang H."/>
        </authorList>
    </citation>
    <scope>NUCLEOTIDE SEQUENCE</scope>
</reference>
<organism evidence="1">
    <name type="scientific">uncultured bacterium IN-11</name>
    <dbReference type="NCBI Taxonomy" id="1805589"/>
    <lineage>
        <taxon>Bacteria</taxon>
        <taxon>environmental samples</taxon>
    </lineage>
</organism>
<protein>
    <submittedName>
        <fullName evidence="1">Uncharacterized protein</fullName>
    </submittedName>
</protein>
<accession>A0A142BWA3</accession>
<dbReference type="AlphaFoldDB" id="A0A142BWA3"/>
<dbReference type="EMBL" id="KU736876">
    <property type="protein sequence ID" value="AMP42391.1"/>
    <property type="molecule type" value="Genomic_DNA"/>
</dbReference>